<organism evidence="9 10">
    <name type="scientific">Bradyrhizobium campsiandrae</name>
    <dbReference type="NCBI Taxonomy" id="1729892"/>
    <lineage>
        <taxon>Bacteria</taxon>
        <taxon>Pseudomonadati</taxon>
        <taxon>Pseudomonadota</taxon>
        <taxon>Alphaproteobacteria</taxon>
        <taxon>Hyphomicrobiales</taxon>
        <taxon>Nitrobacteraceae</taxon>
        <taxon>Bradyrhizobium</taxon>
    </lineage>
</organism>
<dbReference type="InterPro" id="IPR006089">
    <property type="entry name" value="Acyl-CoA_DH_CS"/>
</dbReference>
<dbReference type="PANTHER" id="PTHR43884:SF12">
    <property type="entry name" value="ISOVALERYL-COA DEHYDROGENASE, MITOCHONDRIAL-RELATED"/>
    <property type="match status" value="1"/>
</dbReference>
<dbReference type="InterPro" id="IPR006091">
    <property type="entry name" value="Acyl-CoA_Oxase/DH_mid-dom"/>
</dbReference>
<dbReference type="PROSITE" id="PS00072">
    <property type="entry name" value="ACYL_COA_DH_1"/>
    <property type="match status" value="1"/>
</dbReference>
<keyword evidence="5" id="KW-0560">Oxidoreductase</keyword>
<comment type="similarity">
    <text evidence="2 5">Belongs to the acyl-CoA dehydrogenase family.</text>
</comment>
<gene>
    <name evidence="9" type="ORF">HA482_33805</name>
</gene>
<protein>
    <submittedName>
        <fullName evidence="9">Acyl-CoA dehydrogenase family protein</fullName>
    </submittedName>
</protein>
<keyword evidence="3 5" id="KW-0285">Flavoprotein</keyword>
<evidence type="ECO:0000259" key="7">
    <source>
        <dbReference type="Pfam" id="PF02770"/>
    </source>
</evidence>
<dbReference type="InterPro" id="IPR009075">
    <property type="entry name" value="AcylCo_DH/oxidase_C"/>
</dbReference>
<dbReference type="Pfam" id="PF00441">
    <property type="entry name" value="Acyl-CoA_dh_1"/>
    <property type="match status" value="1"/>
</dbReference>
<dbReference type="Proteomes" id="UP000639516">
    <property type="component" value="Unassembled WGS sequence"/>
</dbReference>
<dbReference type="PANTHER" id="PTHR43884">
    <property type="entry name" value="ACYL-COA DEHYDROGENASE"/>
    <property type="match status" value="1"/>
</dbReference>
<reference evidence="9 10" key="1">
    <citation type="journal article" date="2020" name="Arch. Microbiol.">
        <title>Bradyrhizobium campsiandrae sp. nov., a nitrogen-fixing bacterial strain isolated from a native leguminous tree from the Amazon adapted to flooded conditions.</title>
        <authorList>
            <person name="Cabral Michel D."/>
            <person name="Martins da Costa E."/>
            <person name="Azarias Guimaraes A."/>
            <person name="Soares de Carvalho T."/>
            <person name="Santos de Castro Caputo P."/>
            <person name="Willems A."/>
            <person name="de Souza Moreira F.M."/>
        </authorList>
    </citation>
    <scope>NUCLEOTIDE SEQUENCE [LARGE SCALE GENOMIC DNA]</scope>
    <source>
        <strain evidence="10">INPA 384B</strain>
    </source>
</reference>
<feature type="domain" description="Acyl-CoA oxidase/dehydrogenase middle" evidence="7">
    <location>
        <begin position="126"/>
        <end position="220"/>
    </location>
</feature>
<dbReference type="InterPro" id="IPR009100">
    <property type="entry name" value="AcylCoA_DH/oxidase_NM_dom_sf"/>
</dbReference>
<comment type="caution">
    <text evidence="9">The sequence shown here is derived from an EMBL/GenBank/DDBJ whole genome shotgun (WGS) entry which is preliminary data.</text>
</comment>
<evidence type="ECO:0000256" key="5">
    <source>
        <dbReference type="RuleBase" id="RU362125"/>
    </source>
</evidence>
<evidence type="ECO:0000256" key="1">
    <source>
        <dbReference type="ARBA" id="ARBA00001974"/>
    </source>
</evidence>
<dbReference type="PIRSF" id="PIRSF016578">
    <property type="entry name" value="HsaA"/>
    <property type="match status" value="1"/>
</dbReference>
<feature type="domain" description="Acyl-CoA dehydrogenase/oxidase N-terminal" evidence="8">
    <location>
        <begin position="13"/>
        <end position="121"/>
    </location>
</feature>
<dbReference type="SUPFAM" id="SSF56645">
    <property type="entry name" value="Acyl-CoA dehydrogenase NM domain-like"/>
    <property type="match status" value="1"/>
</dbReference>
<dbReference type="SUPFAM" id="SSF47203">
    <property type="entry name" value="Acyl-CoA dehydrogenase C-terminal domain-like"/>
    <property type="match status" value="1"/>
</dbReference>
<evidence type="ECO:0000256" key="2">
    <source>
        <dbReference type="ARBA" id="ARBA00009347"/>
    </source>
</evidence>
<dbReference type="Gene3D" id="1.20.140.10">
    <property type="entry name" value="Butyryl-CoA Dehydrogenase, subunit A, domain 3"/>
    <property type="match status" value="1"/>
</dbReference>
<evidence type="ECO:0000256" key="3">
    <source>
        <dbReference type="ARBA" id="ARBA00022630"/>
    </source>
</evidence>
<proteinExistence type="inferred from homology"/>
<dbReference type="InterPro" id="IPR036250">
    <property type="entry name" value="AcylCo_DH-like_C"/>
</dbReference>
<evidence type="ECO:0000259" key="8">
    <source>
        <dbReference type="Pfam" id="PF02771"/>
    </source>
</evidence>
<dbReference type="Gene3D" id="1.10.540.10">
    <property type="entry name" value="Acyl-CoA dehydrogenase/oxidase, N-terminal domain"/>
    <property type="match status" value="1"/>
</dbReference>
<accession>A0ABR7UGG3</accession>
<dbReference type="InterPro" id="IPR046373">
    <property type="entry name" value="Acyl-CoA_Oxase/DH_mid-dom_sf"/>
</dbReference>
<sequence>MNLLNYSQSDLVEELRSTARGFSDGEIAPRVEEMDRSDRFPRELWPQMGKLGLFGITAPMEFGGLGLGYLAHVVVTEEISRGSGALGVSYLAHSNLCINQITLNGTTAQKAKYLPKLISGEWVGGLAMSEPEAGSDVVSMRLEATRRGDSYVLNGTKMWITNGPVADLLVVYVKTDRKAGKRGITAFIVETSASGFSVAQTLDKLGNRGSPTGELVFQDCVVPAENVLGKVGGGVRVLMSGLDYERTVGAAIPLGIMQASMDVTLPYVRQRKQFGEPIGSFQLMQGKLADMYTRLSTSRSYLYTVARALDDGSPGSTANRKDAATAYLVCAENGIWVADQALQCFGGNGYINSYPAGRLLRDARLHTIGGGTAEIRRWLIGRELYQESQ</sequence>
<dbReference type="Pfam" id="PF02770">
    <property type="entry name" value="Acyl-CoA_dh_M"/>
    <property type="match status" value="1"/>
</dbReference>
<dbReference type="EMBL" id="JAATTO010000063">
    <property type="protein sequence ID" value="MBC9983180.1"/>
    <property type="molecule type" value="Genomic_DNA"/>
</dbReference>
<evidence type="ECO:0000313" key="10">
    <source>
        <dbReference type="Proteomes" id="UP000639516"/>
    </source>
</evidence>
<keyword evidence="4 5" id="KW-0274">FAD</keyword>
<evidence type="ECO:0000256" key="4">
    <source>
        <dbReference type="ARBA" id="ARBA00022827"/>
    </source>
</evidence>
<keyword evidence="10" id="KW-1185">Reference proteome</keyword>
<dbReference type="InterPro" id="IPR013786">
    <property type="entry name" value="AcylCoA_DH/ox_N"/>
</dbReference>
<dbReference type="InterPro" id="IPR037069">
    <property type="entry name" value="AcylCoA_DH/ox_N_sf"/>
</dbReference>
<dbReference type="RefSeq" id="WP_188106838.1">
    <property type="nucleotide sequence ID" value="NZ_JAANIH010000064.1"/>
</dbReference>
<evidence type="ECO:0000259" key="6">
    <source>
        <dbReference type="Pfam" id="PF00441"/>
    </source>
</evidence>
<dbReference type="Gene3D" id="2.40.110.10">
    <property type="entry name" value="Butyryl-CoA Dehydrogenase, subunit A, domain 2"/>
    <property type="match status" value="1"/>
</dbReference>
<dbReference type="Pfam" id="PF02771">
    <property type="entry name" value="Acyl-CoA_dh_N"/>
    <property type="match status" value="1"/>
</dbReference>
<comment type="cofactor">
    <cofactor evidence="1 5">
        <name>FAD</name>
        <dbReference type="ChEBI" id="CHEBI:57692"/>
    </cofactor>
</comment>
<name>A0ABR7UGG3_9BRAD</name>
<feature type="domain" description="Acyl-CoA dehydrogenase/oxidase C-terminal" evidence="6">
    <location>
        <begin position="232"/>
        <end position="384"/>
    </location>
</feature>
<evidence type="ECO:0000313" key="9">
    <source>
        <dbReference type="EMBL" id="MBC9983180.1"/>
    </source>
</evidence>